<sequence>MDAHKLRNLLRLLLNTNYSNGYIANLSGLAPNTVKRYRKKLQSQPLTIQALDESDDNQLNSLFTTHKANAFQRRQPDWPYIHGLMQLRHQTLIQLWEEYRRANPKDAYCYSQFTHYYRNYIKSIDITMRQHYAPGEVAFVDFAGKRPSWTKLKFGKQQFAELFVGVLGHSQLIFAMAVLNQKMESWLYAHQQMLNYFGGVPQLIVPDNLKSAVTKPGKFPVINRSYQEMSEHYGFVIEPARVRRPQDKSLAEIGVLLVTRWITVVLRRRQFFSLEEMNVAIRELLEVLNNRPFKRYEGCRRSRFETQESETLMPLTAEPFDIGHWIHHQKVDRDYHVYVYGHAYSVPFEFAHQYVDIKVCPKKVEIYCHHKQVAIHVRSHVQGGATTENRHRPKSHRAYAEQSRESFLKWAEGVGSCTVSVVTAQFSEQADHSLKGCKACAQLQKLLGQYGANRLENACKCACEIQSLTASSVRSILQCNLDKTDTNEEVTQLSLPLHHNVRGANYYSGEGDGHE</sequence>
<evidence type="ECO:0000313" key="3">
    <source>
        <dbReference type="EMBL" id="KJZ08354.1"/>
    </source>
</evidence>
<feature type="domain" description="Integrase catalytic" evidence="2">
    <location>
        <begin position="130"/>
        <end position="309"/>
    </location>
</feature>
<organism evidence="3 4">
    <name type="scientific">Pseudoalteromonas rubra</name>
    <dbReference type="NCBI Taxonomy" id="43658"/>
    <lineage>
        <taxon>Bacteria</taxon>
        <taxon>Pseudomonadati</taxon>
        <taxon>Pseudomonadota</taxon>
        <taxon>Gammaproteobacteria</taxon>
        <taxon>Alteromonadales</taxon>
        <taxon>Pseudoalteromonadaceae</taxon>
        <taxon>Pseudoalteromonas</taxon>
    </lineage>
</organism>
<keyword evidence="4" id="KW-1185">Reference proteome</keyword>
<evidence type="ECO:0000313" key="4">
    <source>
        <dbReference type="Proteomes" id="UP000033452"/>
    </source>
</evidence>
<name>A0A0F4QLZ2_9GAMM</name>
<dbReference type="EMBL" id="JXYA01000027">
    <property type="protein sequence ID" value="KJZ08354.1"/>
    <property type="molecule type" value="Genomic_DNA"/>
</dbReference>
<dbReference type="InterPro" id="IPR036397">
    <property type="entry name" value="RNaseH_sf"/>
</dbReference>
<dbReference type="InterPro" id="IPR001584">
    <property type="entry name" value="Integrase_cat-core"/>
</dbReference>
<dbReference type="GO" id="GO:0003676">
    <property type="term" value="F:nucleic acid binding"/>
    <property type="evidence" value="ECO:0007669"/>
    <property type="project" value="InterPro"/>
</dbReference>
<dbReference type="AlphaFoldDB" id="A0A0F4QLZ2"/>
<evidence type="ECO:0000259" key="2">
    <source>
        <dbReference type="PROSITE" id="PS50994"/>
    </source>
</evidence>
<protein>
    <submittedName>
        <fullName evidence="3">Transposase</fullName>
    </submittedName>
</protein>
<dbReference type="OrthoDB" id="2065409at2"/>
<proteinExistence type="inferred from homology"/>
<dbReference type="Proteomes" id="UP000033452">
    <property type="component" value="Unassembled WGS sequence"/>
</dbReference>
<dbReference type="Gene3D" id="3.30.420.10">
    <property type="entry name" value="Ribonuclease H-like superfamily/Ribonuclease H"/>
    <property type="match status" value="1"/>
</dbReference>
<dbReference type="NCBIfam" id="NF033546">
    <property type="entry name" value="transpos_IS21"/>
    <property type="match status" value="1"/>
</dbReference>
<dbReference type="GO" id="GO:0015074">
    <property type="term" value="P:DNA integration"/>
    <property type="evidence" value="ECO:0007669"/>
    <property type="project" value="InterPro"/>
</dbReference>
<evidence type="ECO:0000256" key="1">
    <source>
        <dbReference type="ARBA" id="ARBA00009277"/>
    </source>
</evidence>
<dbReference type="Pfam" id="PF22483">
    <property type="entry name" value="Mu-transpos_C_2"/>
    <property type="match status" value="1"/>
</dbReference>
<dbReference type="InterPro" id="IPR012337">
    <property type="entry name" value="RNaseH-like_sf"/>
</dbReference>
<dbReference type="PROSITE" id="PS50994">
    <property type="entry name" value="INTEGRASE"/>
    <property type="match status" value="1"/>
</dbReference>
<comment type="caution">
    <text evidence="3">The sequence shown here is derived from an EMBL/GenBank/DDBJ whole genome shotgun (WGS) entry which is preliminary data.</text>
</comment>
<reference evidence="3 4" key="1">
    <citation type="journal article" date="2015" name="BMC Genomics">
        <title>Genome mining reveals unlocked bioactive potential of marine Gram-negative bacteria.</title>
        <authorList>
            <person name="Machado H."/>
            <person name="Sonnenschein E.C."/>
            <person name="Melchiorsen J."/>
            <person name="Gram L."/>
        </authorList>
    </citation>
    <scope>NUCLEOTIDE SEQUENCE [LARGE SCALE GENOMIC DNA]</scope>
    <source>
        <strain evidence="3 4">S2471</strain>
    </source>
</reference>
<gene>
    <name evidence="3" type="ORF">TW77_13185</name>
</gene>
<dbReference type="PANTHER" id="PTHR35004">
    <property type="entry name" value="TRANSPOSASE RV3428C-RELATED"/>
    <property type="match status" value="1"/>
</dbReference>
<accession>A0A0F4QLZ2</accession>
<dbReference type="SUPFAM" id="SSF53098">
    <property type="entry name" value="Ribonuclease H-like"/>
    <property type="match status" value="1"/>
</dbReference>
<dbReference type="PANTHER" id="PTHR35004:SF8">
    <property type="entry name" value="TRANSPOSASE RV3428C-RELATED"/>
    <property type="match status" value="1"/>
</dbReference>
<dbReference type="InterPro" id="IPR054353">
    <property type="entry name" value="IstA-like_C"/>
</dbReference>
<comment type="similarity">
    <text evidence="1">Belongs to the transposase IS21/IS408/IS1162 family.</text>
</comment>
<dbReference type="PATRIC" id="fig|43658.5.peg.2787"/>
<dbReference type="RefSeq" id="WP_046005442.1">
    <property type="nucleotide sequence ID" value="NZ_JXYA01000027.1"/>
</dbReference>